<sequence length="84" mass="9487">MNRKQSRTLEAIFTNPVSATIKWPEIESLLVAVGCEVIEGNGSRVKFISKGQMLAVHRPHPRKEAKEYQVRAVRDFLTNLGIKP</sequence>
<dbReference type="OrthoDB" id="73001at2"/>
<dbReference type="AlphaFoldDB" id="A0A371YWV8"/>
<dbReference type="EMBL" id="QUWV01000164">
    <property type="protein sequence ID" value="RFD18705.1"/>
    <property type="molecule type" value="Genomic_DNA"/>
</dbReference>
<evidence type="ECO:0000313" key="1">
    <source>
        <dbReference type="EMBL" id="RFD18705.1"/>
    </source>
</evidence>
<dbReference type="SUPFAM" id="SSF54786">
    <property type="entry name" value="YcfA/nrd intein domain"/>
    <property type="match status" value="1"/>
</dbReference>
<comment type="caution">
    <text evidence="1">The sequence shown here is derived from an EMBL/GenBank/DDBJ whole genome shotgun (WGS) entry which is preliminary data.</text>
</comment>
<dbReference type="Proteomes" id="UP000262371">
    <property type="component" value="Unassembled WGS sequence"/>
</dbReference>
<accession>A0A371YWV8</accession>
<dbReference type="InterPro" id="IPR012933">
    <property type="entry name" value="HicA_mRNA_interferase"/>
</dbReference>
<reference evidence="1 2" key="1">
    <citation type="submission" date="2018-08" db="EMBL/GenBank/DDBJ databases">
        <title>Komagataeibacter sp. AV 382.</title>
        <authorList>
            <person name="Skraban J."/>
            <person name="Trcek J."/>
        </authorList>
    </citation>
    <scope>NUCLEOTIDE SEQUENCE [LARGE SCALE GENOMIC DNA]</scope>
    <source>
        <strain evidence="1 2">AV 382</strain>
    </source>
</reference>
<evidence type="ECO:0000313" key="2">
    <source>
        <dbReference type="Proteomes" id="UP000262371"/>
    </source>
</evidence>
<protein>
    <submittedName>
        <fullName evidence="1">Type II toxin-antitoxin system HicA family toxin</fullName>
    </submittedName>
</protein>
<gene>
    <name evidence="1" type="ORF">DY926_15110</name>
</gene>
<keyword evidence="2" id="KW-1185">Reference proteome</keyword>
<dbReference type="Pfam" id="PF07927">
    <property type="entry name" value="HicA_toxin"/>
    <property type="match status" value="1"/>
</dbReference>
<organism evidence="1 2">
    <name type="scientific">Komagataeibacter melaceti</name>
    <dbReference type="NCBI Taxonomy" id="2766577"/>
    <lineage>
        <taxon>Bacteria</taxon>
        <taxon>Pseudomonadati</taxon>
        <taxon>Pseudomonadota</taxon>
        <taxon>Alphaproteobacteria</taxon>
        <taxon>Acetobacterales</taxon>
        <taxon>Acetobacteraceae</taxon>
        <taxon>Komagataeibacter</taxon>
    </lineage>
</organism>
<name>A0A371YWV8_9PROT</name>
<dbReference type="GO" id="GO:0003729">
    <property type="term" value="F:mRNA binding"/>
    <property type="evidence" value="ECO:0007669"/>
    <property type="project" value="InterPro"/>
</dbReference>
<dbReference type="RefSeq" id="WP_116704118.1">
    <property type="nucleotide sequence ID" value="NZ_QUWV01000164.1"/>
</dbReference>
<proteinExistence type="predicted"/>